<keyword evidence="10" id="KW-0472">Membrane</keyword>
<evidence type="ECO:0000256" key="1">
    <source>
        <dbReference type="ARBA" id="ARBA00012513"/>
    </source>
</evidence>
<gene>
    <name evidence="13" type="ORF">GCM10011333_25420</name>
</gene>
<evidence type="ECO:0000256" key="4">
    <source>
        <dbReference type="ARBA" id="ARBA00022741"/>
    </source>
</evidence>
<dbReference type="InterPro" id="IPR011009">
    <property type="entry name" value="Kinase-like_dom_sf"/>
</dbReference>
<dbReference type="Proteomes" id="UP000616114">
    <property type="component" value="Unassembled WGS sequence"/>
</dbReference>
<proteinExistence type="predicted"/>
<evidence type="ECO:0000313" key="14">
    <source>
        <dbReference type="Proteomes" id="UP000616114"/>
    </source>
</evidence>
<feature type="domain" description="PASTA" evidence="12">
    <location>
        <begin position="649"/>
        <end position="716"/>
    </location>
</feature>
<feature type="region of interest" description="Disordered" evidence="9">
    <location>
        <begin position="313"/>
        <end position="372"/>
    </location>
</feature>
<dbReference type="InterPro" id="IPR000719">
    <property type="entry name" value="Prot_kinase_dom"/>
</dbReference>
<dbReference type="Gene3D" id="1.10.510.10">
    <property type="entry name" value="Transferase(Phosphotransferase) domain 1"/>
    <property type="match status" value="1"/>
</dbReference>
<keyword evidence="4" id="KW-0547">Nucleotide-binding</keyword>
<dbReference type="GO" id="GO:0004674">
    <property type="term" value="F:protein serine/threonine kinase activity"/>
    <property type="evidence" value="ECO:0007669"/>
    <property type="project" value="UniProtKB-KW"/>
</dbReference>
<feature type="compositionally biased region" description="Low complexity" evidence="9">
    <location>
        <begin position="518"/>
        <end position="534"/>
    </location>
</feature>
<feature type="compositionally biased region" description="Acidic residues" evidence="9">
    <location>
        <begin position="789"/>
        <end position="800"/>
    </location>
</feature>
<dbReference type="CDD" id="cd06577">
    <property type="entry name" value="PASTA_pknB"/>
    <property type="match status" value="3"/>
</dbReference>
<comment type="catalytic activity">
    <reaction evidence="8">
        <text>L-seryl-[protein] + ATP = O-phospho-L-seryl-[protein] + ADP + H(+)</text>
        <dbReference type="Rhea" id="RHEA:17989"/>
        <dbReference type="Rhea" id="RHEA-COMP:9863"/>
        <dbReference type="Rhea" id="RHEA-COMP:11604"/>
        <dbReference type="ChEBI" id="CHEBI:15378"/>
        <dbReference type="ChEBI" id="CHEBI:29999"/>
        <dbReference type="ChEBI" id="CHEBI:30616"/>
        <dbReference type="ChEBI" id="CHEBI:83421"/>
        <dbReference type="ChEBI" id="CHEBI:456216"/>
        <dbReference type="EC" id="2.7.11.1"/>
    </reaction>
</comment>
<evidence type="ECO:0000256" key="7">
    <source>
        <dbReference type="ARBA" id="ARBA00047899"/>
    </source>
</evidence>
<dbReference type="Pfam" id="PF03793">
    <property type="entry name" value="PASTA"/>
    <property type="match status" value="3"/>
</dbReference>
<dbReference type="Pfam" id="PF00069">
    <property type="entry name" value="Pkinase"/>
    <property type="match status" value="1"/>
</dbReference>
<evidence type="ECO:0000259" key="11">
    <source>
        <dbReference type="PROSITE" id="PS50011"/>
    </source>
</evidence>
<dbReference type="PROSITE" id="PS00108">
    <property type="entry name" value="PROTEIN_KINASE_ST"/>
    <property type="match status" value="1"/>
</dbReference>
<sequence>MTAVKDQLIGHVLDDRYLVIEQIARGGMAMVYRGVDMRLDRSVAIKVMHPHLTSDEGFVMRFRSEALHAAKLSHPNLVAVHDQGRDEDAVYLVMEYVRSETLRDRLRREGRLTPREAIIIIDAILSALQTVHRSGIIHRDLKPDNILLGDNGQIKLADFGLARAVSSSTTTKTLIGTVGYVAPELVTRSETDARTDLYTVGIVFYEMLTGHPPYTDDMPIQVAYRHVHDSVPKPSEELPELPAGLDELVVWATQRKRQDRPADAEELRMRLHQVRSELSDAELDMRPLDRDDLRGLGPVHSEDLEEFVSAAAGEQHDAPAREAGTPGDSAAATHAGSERAEEAPSAPRRRGFLRRKRPADAPTTRIGQASAATGAAAAAVSTAATTGAADEAADVGGPGTGAGSADAERTGAGRTGGPAGPADADARGSAETPDPAGGEEPRTHTGDASPPAKEHTTESRAEDADRARTADTDDTAAGAARTKASAGGAAGKASAAGGGRTSPAATGKGAGGKNSPRAGAGKAEAGAGAATPAARSESEGSPRRTGGLLASVKGRRAAGLGVLALLVVAVVIAVWAFAAGPLAMRTVPDNLAGTEGAAAAEQLESMGFEVSTSTAHHDEVPEGLVLDTIPAGGTELRRGDAVTLITSLGPELFQVPEVTGMSVDEARTALEEAGLSLGEVNEEYSDSVAQDVLIRQSEEPGTELRAGAGVDVVVSQGVEPISVPYVRGLSYEAAASQLSRLGFLVAREDVFDQDVPAGRVVSQTPGEGAERHEGDLIMLKVSKGPMAQPEDDGGDDEGED</sequence>
<dbReference type="FunFam" id="1.10.510.10:FF:000021">
    <property type="entry name" value="Serine/threonine protein kinase"/>
    <property type="match status" value="1"/>
</dbReference>
<feature type="region of interest" description="Disordered" evidence="9">
    <location>
        <begin position="390"/>
        <end position="545"/>
    </location>
</feature>
<dbReference type="EMBL" id="BMFY01000011">
    <property type="protein sequence ID" value="GGA21207.1"/>
    <property type="molecule type" value="Genomic_DNA"/>
</dbReference>
<feature type="domain" description="PASTA" evidence="12">
    <location>
        <begin position="586"/>
        <end position="648"/>
    </location>
</feature>
<dbReference type="GO" id="GO:0005524">
    <property type="term" value="F:ATP binding"/>
    <property type="evidence" value="ECO:0007669"/>
    <property type="project" value="UniProtKB-KW"/>
</dbReference>
<comment type="catalytic activity">
    <reaction evidence="7">
        <text>L-threonyl-[protein] + ATP = O-phospho-L-threonyl-[protein] + ADP + H(+)</text>
        <dbReference type="Rhea" id="RHEA:46608"/>
        <dbReference type="Rhea" id="RHEA-COMP:11060"/>
        <dbReference type="Rhea" id="RHEA-COMP:11605"/>
        <dbReference type="ChEBI" id="CHEBI:15378"/>
        <dbReference type="ChEBI" id="CHEBI:30013"/>
        <dbReference type="ChEBI" id="CHEBI:30616"/>
        <dbReference type="ChEBI" id="CHEBI:61977"/>
        <dbReference type="ChEBI" id="CHEBI:456216"/>
        <dbReference type="EC" id="2.7.11.1"/>
    </reaction>
</comment>
<dbReference type="InterPro" id="IPR008271">
    <property type="entry name" value="Ser/Thr_kinase_AS"/>
</dbReference>
<dbReference type="InterPro" id="IPR005543">
    <property type="entry name" value="PASTA_dom"/>
</dbReference>
<comment type="caution">
    <text evidence="13">The sequence shown here is derived from an EMBL/GenBank/DDBJ whole genome shotgun (WGS) entry which is preliminary data.</text>
</comment>
<evidence type="ECO:0000256" key="8">
    <source>
        <dbReference type="ARBA" id="ARBA00048679"/>
    </source>
</evidence>
<keyword evidence="3" id="KW-0808">Transferase</keyword>
<dbReference type="Gene3D" id="3.30.200.20">
    <property type="entry name" value="Phosphorylase Kinase, domain 1"/>
    <property type="match status" value="1"/>
</dbReference>
<dbReference type="SMART" id="SM00740">
    <property type="entry name" value="PASTA"/>
    <property type="match status" value="3"/>
</dbReference>
<organism evidence="13 14">
    <name type="scientific">Sediminivirga luteola</name>
    <dbReference type="NCBI Taxonomy" id="1774748"/>
    <lineage>
        <taxon>Bacteria</taxon>
        <taxon>Bacillati</taxon>
        <taxon>Actinomycetota</taxon>
        <taxon>Actinomycetes</taxon>
        <taxon>Micrococcales</taxon>
        <taxon>Brevibacteriaceae</taxon>
        <taxon>Sediminivirga</taxon>
    </lineage>
</organism>
<dbReference type="SUPFAM" id="SSF56112">
    <property type="entry name" value="Protein kinase-like (PK-like)"/>
    <property type="match status" value="1"/>
</dbReference>
<reference evidence="13" key="2">
    <citation type="submission" date="2020-09" db="EMBL/GenBank/DDBJ databases">
        <authorList>
            <person name="Sun Q."/>
            <person name="Zhou Y."/>
        </authorList>
    </citation>
    <scope>NUCLEOTIDE SEQUENCE</scope>
    <source>
        <strain evidence="13">CGMCC 1.12785</strain>
    </source>
</reference>
<feature type="domain" description="PASTA" evidence="12">
    <location>
        <begin position="717"/>
        <end position="783"/>
    </location>
</feature>
<feature type="compositionally biased region" description="Basic and acidic residues" evidence="9">
    <location>
        <begin position="452"/>
        <end position="471"/>
    </location>
</feature>
<dbReference type="EC" id="2.7.11.1" evidence="1"/>
<feature type="compositionally biased region" description="Low complexity" evidence="9">
    <location>
        <begin position="475"/>
        <end position="495"/>
    </location>
</feature>
<evidence type="ECO:0000256" key="3">
    <source>
        <dbReference type="ARBA" id="ARBA00022679"/>
    </source>
</evidence>
<dbReference type="RefSeq" id="WP_188551266.1">
    <property type="nucleotide sequence ID" value="NZ_JAJTWX010000018.1"/>
</dbReference>
<name>A0A8J2TZM9_9MICO</name>
<reference evidence="13" key="1">
    <citation type="journal article" date="2014" name="Int. J. Syst. Evol. Microbiol.">
        <title>Complete genome sequence of Corynebacterium casei LMG S-19264T (=DSM 44701T), isolated from a smear-ripened cheese.</title>
        <authorList>
            <consortium name="US DOE Joint Genome Institute (JGI-PGF)"/>
            <person name="Walter F."/>
            <person name="Albersmeier A."/>
            <person name="Kalinowski J."/>
            <person name="Ruckert C."/>
        </authorList>
    </citation>
    <scope>NUCLEOTIDE SEQUENCE</scope>
    <source>
        <strain evidence="13">CGMCC 1.12785</strain>
    </source>
</reference>
<feature type="domain" description="Protein kinase" evidence="11">
    <location>
        <begin position="17"/>
        <end position="275"/>
    </location>
</feature>
<dbReference type="PANTHER" id="PTHR24350">
    <property type="entry name" value="SERINE/THREONINE-PROTEIN KINASE IAL-RELATED"/>
    <property type="match status" value="1"/>
</dbReference>
<evidence type="ECO:0000256" key="9">
    <source>
        <dbReference type="SAM" id="MobiDB-lite"/>
    </source>
</evidence>
<evidence type="ECO:0000256" key="10">
    <source>
        <dbReference type="SAM" id="Phobius"/>
    </source>
</evidence>
<accession>A0A8J2TZM9</accession>
<dbReference type="AlphaFoldDB" id="A0A8J2TZM9"/>
<dbReference type="Gene3D" id="3.30.10.20">
    <property type="match status" value="3"/>
</dbReference>
<evidence type="ECO:0000313" key="13">
    <source>
        <dbReference type="EMBL" id="GGA21207.1"/>
    </source>
</evidence>
<evidence type="ECO:0000259" key="12">
    <source>
        <dbReference type="PROSITE" id="PS51178"/>
    </source>
</evidence>
<dbReference type="SMART" id="SM00220">
    <property type="entry name" value="S_TKc"/>
    <property type="match status" value="1"/>
</dbReference>
<keyword evidence="14" id="KW-1185">Reference proteome</keyword>
<keyword evidence="6" id="KW-0067">ATP-binding</keyword>
<feature type="compositionally biased region" description="Basic residues" evidence="9">
    <location>
        <begin position="347"/>
        <end position="357"/>
    </location>
</feature>
<keyword evidence="10" id="KW-0812">Transmembrane</keyword>
<dbReference type="PROSITE" id="PS50011">
    <property type="entry name" value="PROTEIN_KINASE_DOM"/>
    <property type="match status" value="1"/>
</dbReference>
<dbReference type="PROSITE" id="PS51178">
    <property type="entry name" value="PASTA"/>
    <property type="match status" value="3"/>
</dbReference>
<keyword evidence="10" id="KW-1133">Transmembrane helix</keyword>
<keyword evidence="5" id="KW-0418">Kinase</keyword>
<dbReference type="FunFam" id="3.30.200.20:FF:000035">
    <property type="entry name" value="Serine/threonine protein kinase Stk1"/>
    <property type="match status" value="1"/>
</dbReference>
<dbReference type="InterPro" id="IPR030616">
    <property type="entry name" value="Aur-like"/>
</dbReference>
<dbReference type="GO" id="GO:0045717">
    <property type="term" value="P:negative regulation of fatty acid biosynthetic process"/>
    <property type="evidence" value="ECO:0007669"/>
    <property type="project" value="UniProtKB-ARBA"/>
</dbReference>
<keyword evidence="2" id="KW-0723">Serine/threonine-protein kinase</keyword>
<dbReference type="CDD" id="cd14014">
    <property type="entry name" value="STKc_PknB_like"/>
    <property type="match status" value="1"/>
</dbReference>
<evidence type="ECO:0000256" key="5">
    <source>
        <dbReference type="ARBA" id="ARBA00022777"/>
    </source>
</evidence>
<protein>
    <recommendedName>
        <fullName evidence="1">non-specific serine/threonine protein kinase</fullName>
        <ecNumber evidence="1">2.7.11.1</ecNumber>
    </recommendedName>
</protein>
<feature type="transmembrane region" description="Helical" evidence="10">
    <location>
        <begin position="557"/>
        <end position="578"/>
    </location>
</feature>
<evidence type="ECO:0000256" key="2">
    <source>
        <dbReference type="ARBA" id="ARBA00022527"/>
    </source>
</evidence>
<evidence type="ECO:0000256" key="6">
    <source>
        <dbReference type="ARBA" id="ARBA00022840"/>
    </source>
</evidence>
<feature type="region of interest" description="Disordered" evidence="9">
    <location>
        <begin position="781"/>
        <end position="800"/>
    </location>
</feature>